<dbReference type="Gene3D" id="3.10.660.10">
    <property type="entry name" value="DPH Zinc finger"/>
    <property type="match status" value="1"/>
</dbReference>
<dbReference type="GO" id="GO:0005634">
    <property type="term" value="C:nucleus"/>
    <property type="evidence" value="ECO:0007669"/>
    <property type="project" value="UniProtKB-SubCell"/>
</dbReference>
<evidence type="ECO:0000313" key="15">
    <source>
        <dbReference type="Proteomes" id="UP001152885"/>
    </source>
</evidence>
<keyword evidence="10" id="KW-0539">Nucleus</keyword>
<dbReference type="SUPFAM" id="SSF144217">
    <property type="entry name" value="CSL zinc finger"/>
    <property type="match status" value="1"/>
</dbReference>
<evidence type="ECO:0000256" key="3">
    <source>
        <dbReference type="ARBA" id="ARBA00004496"/>
    </source>
</evidence>
<keyword evidence="8" id="KW-0862">Zinc</keyword>
<evidence type="ECO:0000256" key="6">
    <source>
        <dbReference type="ARBA" id="ARBA00022490"/>
    </source>
</evidence>
<dbReference type="InterPro" id="IPR044248">
    <property type="entry name" value="DPH3/4-like"/>
</dbReference>
<dbReference type="Pfam" id="PF05207">
    <property type="entry name" value="Zn_ribbon_CSL"/>
    <property type="match status" value="1"/>
</dbReference>
<dbReference type="InterPro" id="IPR007872">
    <property type="entry name" value="DPH_MB_dom"/>
</dbReference>
<evidence type="ECO:0000256" key="1">
    <source>
        <dbReference type="ARBA" id="ARBA00003474"/>
    </source>
</evidence>
<dbReference type="Proteomes" id="UP001152885">
    <property type="component" value="Unassembled WGS sequence"/>
</dbReference>
<name>A0A9W4TSK3_9ASCO</name>
<evidence type="ECO:0000256" key="7">
    <source>
        <dbReference type="ARBA" id="ARBA00022723"/>
    </source>
</evidence>
<dbReference type="GO" id="GO:0005737">
    <property type="term" value="C:cytoplasm"/>
    <property type="evidence" value="ECO:0007669"/>
    <property type="project" value="UniProtKB-SubCell"/>
</dbReference>
<evidence type="ECO:0000256" key="5">
    <source>
        <dbReference type="ARBA" id="ARBA00021797"/>
    </source>
</evidence>
<dbReference type="CDD" id="cd06257">
    <property type="entry name" value="DnaJ"/>
    <property type="match status" value="1"/>
</dbReference>
<comment type="function">
    <text evidence="1">Required for the first step of diphthamide biosynthesis, the transfer of 3-amino-3-carboxypropyl from S-adenosyl-L-methionine to a histidine residue. Diphthamide is a post-translational modification of histidine which occurs in elongation factor 2.</text>
</comment>
<comment type="caution">
    <text evidence="14">The sequence shown here is derived from an EMBL/GenBank/DDBJ whole genome shotgun (WGS) entry which is preliminary data.</text>
</comment>
<dbReference type="EMBL" id="CANTUO010000001">
    <property type="protein sequence ID" value="CAI5756322.1"/>
    <property type="molecule type" value="Genomic_DNA"/>
</dbReference>
<dbReference type="GO" id="GO:0017183">
    <property type="term" value="P:protein histidyl modification to diphthamide"/>
    <property type="evidence" value="ECO:0007669"/>
    <property type="project" value="InterPro"/>
</dbReference>
<reference evidence="14" key="1">
    <citation type="submission" date="2022-12" db="EMBL/GenBank/DDBJ databases">
        <authorList>
            <person name="Brejova B."/>
        </authorList>
    </citation>
    <scope>NUCLEOTIDE SEQUENCE</scope>
</reference>
<dbReference type="InterPro" id="IPR036869">
    <property type="entry name" value="J_dom_sf"/>
</dbReference>
<dbReference type="AlphaFoldDB" id="A0A9W4TSK3"/>
<evidence type="ECO:0000259" key="13">
    <source>
        <dbReference type="PROSITE" id="PS51074"/>
    </source>
</evidence>
<comment type="similarity">
    <text evidence="4">Belongs to the DPH4 family.</text>
</comment>
<evidence type="ECO:0000256" key="4">
    <source>
        <dbReference type="ARBA" id="ARBA00006169"/>
    </source>
</evidence>
<keyword evidence="6" id="KW-0963">Cytoplasm</keyword>
<evidence type="ECO:0000259" key="12">
    <source>
        <dbReference type="PROSITE" id="PS50076"/>
    </source>
</evidence>
<sequence length="185" mass="21099">MSNFYEILNLNKDANIETIKQAYKYKLLNTHPDKTGKTVENEISMIKLAYMTLINPTTRLKYDQQLIETTKLNGYNMNGGGLDIYNLDDFKYENNEWVINCPRCDANKSMKLTEEDLENGTSDNESGYDIIVQCNSCSLWIQVKYFEASESESEPELDSSSPNNQCLNENPLAGNSLSFLKDDSI</sequence>
<feature type="domain" description="J" evidence="12">
    <location>
        <begin position="3"/>
        <end position="66"/>
    </location>
</feature>
<dbReference type="Pfam" id="PF00226">
    <property type="entry name" value="DnaJ"/>
    <property type="match status" value="1"/>
</dbReference>
<evidence type="ECO:0000256" key="10">
    <source>
        <dbReference type="ARBA" id="ARBA00023242"/>
    </source>
</evidence>
<dbReference type="OrthoDB" id="445556at2759"/>
<dbReference type="InterPro" id="IPR036671">
    <property type="entry name" value="DPH_MB_sf"/>
</dbReference>
<dbReference type="GO" id="GO:0046872">
    <property type="term" value="F:metal ion binding"/>
    <property type="evidence" value="ECO:0007669"/>
    <property type="project" value="UniProtKB-KW"/>
</dbReference>
<dbReference type="PROSITE" id="PS50076">
    <property type="entry name" value="DNAJ_2"/>
    <property type="match status" value="1"/>
</dbReference>
<gene>
    <name evidence="14" type="ORF">CANVERA_P0838</name>
</gene>
<dbReference type="Gene3D" id="1.10.287.110">
    <property type="entry name" value="DnaJ domain"/>
    <property type="match status" value="1"/>
</dbReference>
<dbReference type="PROSITE" id="PS51074">
    <property type="entry name" value="DPH_MB"/>
    <property type="match status" value="1"/>
</dbReference>
<keyword evidence="9" id="KW-0408">Iron</keyword>
<accession>A0A9W4TSK3</accession>
<feature type="compositionally biased region" description="Polar residues" evidence="11">
    <location>
        <begin position="162"/>
        <end position="178"/>
    </location>
</feature>
<organism evidence="14 15">
    <name type="scientific">Candida verbasci</name>
    <dbReference type="NCBI Taxonomy" id="1227364"/>
    <lineage>
        <taxon>Eukaryota</taxon>
        <taxon>Fungi</taxon>
        <taxon>Dikarya</taxon>
        <taxon>Ascomycota</taxon>
        <taxon>Saccharomycotina</taxon>
        <taxon>Pichiomycetes</taxon>
        <taxon>Debaryomycetaceae</taxon>
        <taxon>Candida/Lodderomyces clade</taxon>
        <taxon>Candida</taxon>
    </lineage>
</organism>
<keyword evidence="7" id="KW-0479">Metal-binding</keyword>
<keyword evidence="15" id="KW-1185">Reference proteome</keyword>
<proteinExistence type="inferred from homology"/>
<comment type="subcellular location">
    <subcellularLocation>
        <location evidence="3">Cytoplasm</location>
    </subcellularLocation>
    <subcellularLocation>
        <location evidence="2">Nucleus</location>
    </subcellularLocation>
</comment>
<evidence type="ECO:0000256" key="11">
    <source>
        <dbReference type="SAM" id="MobiDB-lite"/>
    </source>
</evidence>
<evidence type="ECO:0000256" key="2">
    <source>
        <dbReference type="ARBA" id="ARBA00004123"/>
    </source>
</evidence>
<feature type="domain" description="DPH-type MB" evidence="13">
    <location>
        <begin position="81"/>
        <end position="146"/>
    </location>
</feature>
<dbReference type="SMART" id="SM00271">
    <property type="entry name" value="DnaJ"/>
    <property type="match status" value="1"/>
</dbReference>
<evidence type="ECO:0000313" key="14">
    <source>
        <dbReference type="EMBL" id="CAI5756322.1"/>
    </source>
</evidence>
<evidence type="ECO:0000256" key="8">
    <source>
        <dbReference type="ARBA" id="ARBA00022833"/>
    </source>
</evidence>
<dbReference type="SUPFAM" id="SSF46565">
    <property type="entry name" value="Chaperone J-domain"/>
    <property type="match status" value="1"/>
</dbReference>
<dbReference type="PANTHER" id="PTHR21454:SF46">
    <property type="entry name" value="DIPHTHAMIDE BIOSYNTHESIS PROTEIN 4"/>
    <property type="match status" value="1"/>
</dbReference>
<evidence type="ECO:0000256" key="9">
    <source>
        <dbReference type="ARBA" id="ARBA00023004"/>
    </source>
</evidence>
<protein>
    <recommendedName>
        <fullName evidence="5">Diphthamide biosynthesis protein 4</fullName>
    </recommendedName>
</protein>
<dbReference type="PANTHER" id="PTHR21454">
    <property type="entry name" value="DPH3 HOMOLOG-RELATED"/>
    <property type="match status" value="1"/>
</dbReference>
<feature type="region of interest" description="Disordered" evidence="11">
    <location>
        <begin position="152"/>
        <end position="185"/>
    </location>
</feature>
<dbReference type="InterPro" id="IPR001623">
    <property type="entry name" value="DnaJ_domain"/>
</dbReference>